<proteinExistence type="predicted"/>
<organism evidence="1 2">
    <name type="scientific">Variovorax rhizosphaerae</name>
    <dbReference type="NCBI Taxonomy" id="1836200"/>
    <lineage>
        <taxon>Bacteria</taxon>
        <taxon>Pseudomonadati</taxon>
        <taxon>Pseudomonadota</taxon>
        <taxon>Betaproteobacteria</taxon>
        <taxon>Burkholderiales</taxon>
        <taxon>Comamonadaceae</taxon>
        <taxon>Variovorax</taxon>
    </lineage>
</organism>
<dbReference type="SUPFAM" id="SSF143631">
    <property type="entry name" value="ApbE-like"/>
    <property type="match status" value="1"/>
</dbReference>
<keyword evidence="2" id="KW-1185">Reference proteome</keyword>
<accession>A0ABU8WKC8</accession>
<sequence length="94" mass="10132">MDRRAERLVPKGYSAQACGACRDITRTGYSPPALSSVTVVAETGAMADALTKVFFVAGPAQARVLAHRWKVDALWVDKAGNWEATPGLRIQQDS</sequence>
<keyword evidence="1" id="KW-0808">Transferase</keyword>
<dbReference type="Gene3D" id="3.10.520.10">
    <property type="entry name" value="ApbE-like domains"/>
    <property type="match status" value="1"/>
</dbReference>
<evidence type="ECO:0000313" key="1">
    <source>
        <dbReference type="EMBL" id="MEJ8847854.1"/>
    </source>
</evidence>
<dbReference type="InterPro" id="IPR024932">
    <property type="entry name" value="ApbE"/>
</dbReference>
<dbReference type="RefSeq" id="WP_340342990.1">
    <property type="nucleotide sequence ID" value="NZ_JBBKZT010000006.1"/>
</dbReference>
<gene>
    <name evidence="1" type="ORF">WKW82_14430</name>
</gene>
<comment type="caution">
    <text evidence="1">The sequence shown here is derived from an EMBL/GenBank/DDBJ whole genome shotgun (WGS) entry which is preliminary data.</text>
</comment>
<dbReference type="EMBL" id="JBBKZT010000006">
    <property type="protein sequence ID" value="MEJ8847854.1"/>
    <property type="molecule type" value="Genomic_DNA"/>
</dbReference>
<dbReference type="Proteomes" id="UP001385892">
    <property type="component" value="Unassembled WGS sequence"/>
</dbReference>
<evidence type="ECO:0000313" key="2">
    <source>
        <dbReference type="Proteomes" id="UP001385892"/>
    </source>
</evidence>
<dbReference type="InterPro" id="IPR003374">
    <property type="entry name" value="ApbE-like_sf"/>
</dbReference>
<dbReference type="GO" id="GO:0016740">
    <property type="term" value="F:transferase activity"/>
    <property type="evidence" value="ECO:0007669"/>
    <property type="project" value="UniProtKB-KW"/>
</dbReference>
<name>A0ABU8WKC8_9BURK</name>
<protein>
    <submittedName>
        <fullName evidence="1">FAD:protein FMN transferase</fullName>
    </submittedName>
</protein>
<dbReference type="Pfam" id="PF02424">
    <property type="entry name" value="ApbE"/>
    <property type="match status" value="1"/>
</dbReference>
<reference evidence="1 2" key="1">
    <citation type="submission" date="2024-03" db="EMBL/GenBank/DDBJ databases">
        <title>Novel species of the genus Variovorax.</title>
        <authorList>
            <person name="Liu Q."/>
            <person name="Xin Y.-H."/>
        </authorList>
    </citation>
    <scope>NUCLEOTIDE SEQUENCE [LARGE SCALE GENOMIC DNA]</scope>
    <source>
        <strain evidence="1 2">KACC 18900</strain>
    </source>
</reference>